<accession>A0ABW6IM61</accession>
<dbReference type="InterPro" id="IPR027417">
    <property type="entry name" value="P-loop_NTPase"/>
</dbReference>
<keyword evidence="1" id="KW-0175">Coiled coil</keyword>
<dbReference type="PANTHER" id="PTHR34985:SF1">
    <property type="entry name" value="SLR0554 PROTEIN"/>
    <property type="match status" value="1"/>
</dbReference>
<evidence type="ECO:0000313" key="5">
    <source>
        <dbReference type="EMBL" id="MFE4108384.1"/>
    </source>
</evidence>
<dbReference type="RefSeq" id="WP_377968015.1">
    <property type="nucleotide sequence ID" value="NZ_JBHZOL010000109.1"/>
</dbReference>
<dbReference type="CDD" id="cd01029">
    <property type="entry name" value="TOPRIM_primases"/>
    <property type="match status" value="1"/>
</dbReference>
<feature type="region of interest" description="Disordered" evidence="2">
    <location>
        <begin position="1004"/>
        <end position="1024"/>
    </location>
</feature>
<dbReference type="InterPro" id="IPR034154">
    <property type="entry name" value="TOPRIM_DnaG/twinkle"/>
</dbReference>
<feature type="domain" description="Replication origin-binding protein" evidence="3">
    <location>
        <begin position="407"/>
        <end position="506"/>
    </location>
</feature>
<dbReference type="InterPro" id="IPR003450">
    <property type="entry name" value="Replication_origin-bd"/>
</dbReference>
<feature type="coiled-coil region" evidence="1">
    <location>
        <begin position="734"/>
        <end position="761"/>
    </location>
</feature>
<dbReference type="Proteomes" id="UP001600165">
    <property type="component" value="Unassembled WGS sequence"/>
</dbReference>
<evidence type="ECO:0000259" key="3">
    <source>
        <dbReference type="Pfam" id="PF02399"/>
    </source>
</evidence>
<protein>
    <submittedName>
        <fullName evidence="5">Plasmid replication protein, CyRepA1 family</fullName>
    </submittedName>
</protein>
<dbReference type="InterPro" id="IPR024385">
    <property type="entry name" value="DUF3854"/>
</dbReference>
<evidence type="ECO:0000259" key="4">
    <source>
        <dbReference type="Pfam" id="PF12965"/>
    </source>
</evidence>
<dbReference type="NCBIfam" id="NF042913">
    <property type="entry name" value="CyRepA1"/>
    <property type="match status" value="1"/>
</dbReference>
<evidence type="ECO:0000256" key="2">
    <source>
        <dbReference type="SAM" id="MobiDB-lite"/>
    </source>
</evidence>
<dbReference type="SUPFAM" id="SSF52540">
    <property type="entry name" value="P-loop containing nucleoside triphosphate hydrolases"/>
    <property type="match status" value="1"/>
</dbReference>
<evidence type="ECO:0000313" key="6">
    <source>
        <dbReference type="Proteomes" id="UP001600165"/>
    </source>
</evidence>
<dbReference type="PANTHER" id="PTHR34985">
    <property type="entry name" value="SLR0554 PROTEIN"/>
    <property type="match status" value="1"/>
</dbReference>
<keyword evidence="6" id="KW-1185">Reference proteome</keyword>
<dbReference type="InterPro" id="IPR049996">
    <property type="entry name" value="Slr7037-like"/>
</dbReference>
<dbReference type="Pfam" id="PF12965">
    <property type="entry name" value="DUF3854"/>
    <property type="match status" value="1"/>
</dbReference>
<organism evidence="5 6">
    <name type="scientific">Almyronema epifaneia S1</name>
    <dbReference type="NCBI Taxonomy" id="2991925"/>
    <lineage>
        <taxon>Bacteria</taxon>
        <taxon>Bacillati</taxon>
        <taxon>Cyanobacteriota</taxon>
        <taxon>Cyanophyceae</taxon>
        <taxon>Nodosilineales</taxon>
        <taxon>Nodosilineaceae</taxon>
        <taxon>Almyronema</taxon>
        <taxon>Almyronema epifaneia</taxon>
    </lineage>
</organism>
<evidence type="ECO:0000256" key="1">
    <source>
        <dbReference type="SAM" id="Coils"/>
    </source>
</evidence>
<feature type="domain" description="DUF3854" evidence="4">
    <location>
        <begin position="160"/>
        <end position="287"/>
    </location>
</feature>
<comment type="caution">
    <text evidence="5">The sequence shown here is derived from an EMBL/GenBank/DDBJ whole genome shotgun (WGS) entry which is preliminary data.</text>
</comment>
<reference evidence="5 6" key="1">
    <citation type="submission" date="2024-10" db="EMBL/GenBank/DDBJ databases">
        <authorList>
            <person name="Ratan Roy A."/>
            <person name="Morales Sandoval P.H."/>
            <person name="De Los Santos Villalobos S."/>
            <person name="Chakraborty S."/>
            <person name="Mukherjee J."/>
        </authorList>
    </citation>
    <scope>NUCLEOTIDE SEQUENCE [LARGE SCALE GENOMIC DNA]</scope>
    <source>
        <strain evidence="5 6">S1</strain>
    </source>
</reference>
<feature type="compositionally biased region" description="Basic and acidic residues" evidence="2">
    <location>
        <begin position="1005"/>
        <end position="1014"/>
    </location>
</feature>
<gene>
    <name evidence="5" type="ORF">ACFVKH_19045</name>
</gene>
<name>A0ABW6IM61_9CYAN</name>
<dbReference type="Gene3D" id="3.40.1360.10">
    <property type="match status" value="1"/>
</dbReference>
<dbReference type="Pfam" id="PF02399">
    <property type="entry name" value="Herpes_ori_bp"/>
    <property type="match status" value="1"/>
</dbReference>
<sequence length="1024" mass="114049">MHFEFQQECCVGSAIDSGLYRAAVSLHSDLEIAPGGEPYTPIHNALGWHYSRFGQQTQPRLEGALFLNEDGSCWQAKLLAPKVDKRKTIKALKQELQLTDWAIASQFQQLIQQHPYLVKRRKYETPIGNGSKPYLPTIPAHIRELINQRYGVEVPLCSSFWQWLAQHPEIEIVITEGAKKALSLLSQGYIAIALYGVNGGYRSTDSLGNPIERSLIPELLPFLVENRPVILAFDQDAEVKTRRKVVLALSRFGRLLQEQGATVRIAQWDGTVGKGVDDLIVTAGAEAFEIAVNQALLLDEWKLWHALDNQLTHRAAIRLNVPDLSALDVESIPIEGVIAIAASKGSGKTKLIAQTVAGVERCLAGGHRIALMRNLCQRLNLDYRGDLDKVKGQFISAAGYTLRVGTCVESLLTINPEQFAGCDLVLDEVVQVLRSLLTSSTCNKDGRRPALLARFHQLIQVAKRVILADADLNDAAINYIAELRGDRQKPYLIRNDYKSTGYPVRFIEAKDASVITAELLKDIRAGQRLFIATDSKAGSKKLERLVSQIEDLGLHCLVLNSETSGGEVEQAFIQQPNENLEGIDVVIATPSMATGVSLETEHFDKVYGLFWGVSSTDADISQALSRVRSPLPRVVWCAEQGRNYSRLSQNTSHFFLKKVLKDKTDTSTSLIRSSLREDITGAIAAYDWQSDPHLNLWARFEAERNRSMLHLRLALKVRLQWEGNQVQTVAAETNQAAKLLLKEAKEAIKAMEADAIASANNLTYLEYEALKTKETPTPEERLAAVKFAIADFYCLPIEAVTAELVIADNNGRRRGELLQLESLLYPDTAVGADAGKLEKQSQWQQGLTPWDMSHAELKRKLRAVLGLAQFLKPSHEWTHYDLKAFADQARALATQIKLVLNFTIQPQMSPIQIAHQLLSQLGIKTEFCWSRSVAGYEGEKLRVYRLNAAYCQEQLAVLQRRAERRHRLGSNQSGSVGSPPVVLIKDLQGDPVELLGIGEFFPAESKQEREKQEEGTFFAQEMSG</sequence>
<proteinExistence type="predicted"/>
<dbReference type="EMBL" id="JBHZOL010000109">
    <property type="protein sequence ID" value="MFE4108384.1"/>
    <property type="molecule type" value="Genomic_DNA"/>
</dbReference>